<keyword evidence="3 6" id="KW-0812">Transmembrane</keyword>
<gene>
    <name evidence="7" type="ORF">ATN88_16630</name>
</gene>
<keyword evidence="5 6" id="KW-0472">Membrane</keyword>
<feature type="transmembrane region" description="Helical" evidence="6">
    <location>
        <begin position="74"/>
        <end position="91"/>
    </location>
</feature>
<dbReference type="AlphaFoldDB" id="A0A135IDH1"/>
<keyword evidence="8" id="KW-1185">Reference proteome</keyword>
<feature type="transmembrane region" description="Helical" evidence="6">
    <location>
        <begin position="42"/>
        <end position="67"/>
    </location>
</feature>
<dbReference type="OrthoDB" id="9804822at2"/>
<comment type="subcellular location">
    <subcellularLocation>
        <location evidence="1">Cell membrane</location>
        <topology evidence="1">Multi-pass membrane protein</topology>
    </subcellularLocation>
</comment>
<organism evidence="7 8">
    <name type="scientific">Enterovibrio coralii</name>
    <dbReference type="NCBI Taxonomy" id="294935"/>
    <lineage>
        <taxon>Bacteria</taxon>
        <taxon>Pseudomonadati</taxon>
        <taxon>Pseudomonadota</taxon>
        <taxon>Gammaproteobacteria</taxon>
        <taxon>Vibrionales</taxon>
        <taxon>Vibrionaceae</taxon>
        <taxon>Enterovibrio</taxon>
    </lineage>
</organism>
<dbReference type="STRING" id="294935.ATN88_16630"/>
<name>A0A135IDH1_9GAMM</name>
<keyword evidence="4 6" id="KW-1133">Transmembrane helix</keyword>
<dbReference type="Pfam" id="PF01810">
    <property type="entry name" value="LysE"/>
    <property type="match status" value="1"/>
</dbReference>
<dbReference type="InterPro" id="IPR001123">
    <property type="entry name" value="LeuE-type"/>
</dbReference>
<evidence type="ECO:0000256" key="1">
    <source>
        <dbReference type="ARBA" id="ARBA00004651"/>
    </source>
</evidence>
<proteinExistence type="predicted"/>
<evidence type="ECO:0000256" key="5">
    <source>
        <dbReference type="ARBA" id="ARBA00023136"/>
    </source>
</evidence>
<protein>
    <submittedName>
        <fullName evidence="7">Threonine transporter RhtB</fullName>
    </submittedName>
</protein>
<evidence type="ECO:0000256" key="4">
    <source>
        <dbReference type="ARBA" id="ARBA00022989"/>
    </source>
</evidence>
<comment type="caution">
    <text evidence="7">The sequence shown here is derived from an EMBL/GenBank/DDBJ whole genome shotgun (WGS) entry which is preliminary data.</text>
</comment>
<evidence type="ECO:0000313" key="7">
    <source>
        <dbReference type="EMBL" id="KXF83499.1"/>
    </source>
</evidence>
<feature type="transmembrane region" description="Helical" evidence="6">
    <location>
        <begin position="111"/>
        <end position="137"/>
    </location>
</feature>
<keyword evidence="2" id="KW-1003">Cell membrane</keyword>
<accession>A0A135IDH1</accession>
<dbReference type="RefSeq" id="WP_067409763.1">
    <property type="nucleotide sequence ID" value="NZ_LNTY01000004.1"/>
</dbReference>
<evidence type="ECO:0000256" key="2">
    <source>
        <dbReference type="ARBA" id="ARBA00022475"/>
    </source>
</evidence>
<dbReference type="PANTHER" id="PTHR30086">
    <property type="entry name" value="ARGININE EXPORTER PROTEIN ARGO"/>
    <property type="match status" value="1"/>
</dbReference>
<dbReference type="Proteomes" id="UP000070529">
    <property type="component" value="Unassembled WGS sequence"/>
</dbReference>
<dbReference type="PANTHER" id="PTHR30086:SF20">
    <property type="entry name" value="ARGININE EXPORTER PROTEIN ARGO-RELATED"/>
    <property type="match status" value="1"/>
</dbReference>
<feature type="transmembrane region" description="Helical" evidence="6">
    <location>
        <begin position="149"/>
        <end position="170"/>
    </location>
</feature>
<dbReference type="GO" id="GO:0005886">
    <property type="term" value="C:plasma membrane"/>
    <property type="evidence" value="ECO:0007669"/>
    <property type="project" value="UniProtKB-SubCell"/>
</dbReference>
<evidence type="ECO:0000256" key="6">
    <source>
        <dbReference type="SAM" id="Phobius"/>
    </source>
</evidence>
<dbReference type="GO" id="GO:0015171">
    <property type="term" value="F:amino acid transmembrane transporter activity"/>
    <property type="evidence" value="ECO:0007669"/>
    <property type="project" value="TreeGrafter"/>
</dbReference>
<evidence type="ECO:0000256" key="3">
    <source>
        <dbReference type="ARBA" id="ARBA00022692"/>
    </source>
</evidence>
<sequence>MTLVSSLALFSALLLSAMIPGPSVLAVVSRSLAFGKTQGFLVVGGVLIADYIFIFLALSGLSAVASAMGSFAEYIKYIGVAYLLWLAYQSWSAPTNETLNIDQQPHSKNALSSIFIGLVTTLSNPKAILFYMGFFPAFVDVTKITSTEILLVVTISTLAVGGVLMTYAVIGAKATDYFQSAKAQARLNKLCGGLFASCGIALLAKA</sequence>
<reference evidence="7 8" key="1">
    <citation type="submission" date="2015-11" db="EMBL/GenBank/DDBJ databases">
        <title>Genomic Taxonomy of the Vibrionaceae.</title>
        <authorList>
            <person name="Gomez-Gil B."/>
            <person name="Enciso-Ibarra J."/>
        </authorList>
    </citation>
    <scope>NUCLEOTIDE SEQUENCE [LARGE SCALE GENOMIC DNA]</scope>
    <source>
        <strain evidence="7 8">CAIM 912</strain>
    </source>
</reference>
<dbReference type="EMBL" id="LNTY01000004">
    <property type="protein sequence ID" value="KXF83499.1"/>
    <property type="molecule type" value="Genomic_DNA"/>
</dbReference>
<evidence type="ECO:0000313" key="8">
    <source>
        <dbReference type="Proteomes" id="UP000070529"/>
    </source>
</evidence>